<reference evidence="3" key="2">
    <citation type="submission" date="2020-09" db="EMBL/GenBank/DDBJ databases">
        <authorList>
            <person name="Sun Q."/>
            <person name="Zhou Y."/>
        </authorList>
    </citation>
    <scope>NUCLEOTIDE SEQUENCE</scope>
    <source>
        <strain evidence="3">CGMCC 1.12919</strain>
    </source>
</reference>
<feature type="transmembrane region" description="Helical" evidence="1">
    <location>
        <begin position="132"/>
        <end position="151"/>
    </location>
</feature>
<feature type="transmembrane region" description="Helical" evidence="1">
    <location>
        <begin position="21"/>
        <end position="42"/>
    </location>
</feature>
<feature type="transmembrane region" description="Helical" evidence="1">
    <location>
        <begin position="62"/>
        <end position="82"/>
    </location>
</feature>
<sequence>MTAVATLSQPASSPALSTARLPIVDAARGVAIAAMVVYHAAWDITFFDLAPVDAVGSPFWRNFAHAIAASFLFLVGVGLVLAQGDARRPGASQPPSALQPQRWRRYLRRLGVIVAAACAVTLATWIATPDRFIYFGILHCIAAASVLALPFLRAPAALTALVGLAVIILPFRFSSALFDPPWLAWLGLGATVPNTSDYVPVFPWFGPVLIGVALAKVALPRLTAGPAGRWAPSGAVGRVLAWSGRHSLVIYLTHQIVLMGIFWTLFQLAGPNATAQAMRMRDSCIASCVETEADAGQCRLTCACTMRTLRREGLLGGLAAGRIDDEQRPRLSAIVRQCRIVDPPLPGPR</sequence>
<gene>
    <name evidence="3" type="ORF">GCM10010994_35600</name>
</gene>
<proteinExistence type="predicted"/>
<dbReference type="RefSeq" id="WP_188610527.1">
    <property type="nucleotide sequence ID" value="NZ_BMGG01000006.1"/>
</dbReference>
<keyword evidence="1" id="KW-1133">Transmembrane helix</keyword>
<feature type="transmembrane region" description="Helical" evidence="1">
    <location>
        <begin position="198"/>
        <end position="219"/>
    </location>
</feature>
<dbReference type="InterPro" id="IPR012429">
    <property type="entry name" value="HGSNAT_cat"/>
</dbReference>
<reference evidence="3" key="1">
    <citation type="journal article" date="2014" name="Int. J. Syst. Evol. Microbiol.">
        <title>Complete genome sequence of Corynebacterium casei LMG S-19264T (=DSM 44701T), isolated from a smear-ripened cheese.</title>
        <authorList>
            <consortium name="US DOE Joint Genome Institute (JGI-PGF)"/>
            <person name="Walter F."/>
            <person name="Albersmeier A."/>
            <person name="Kalinowski J."/>
            <person name="Ruckert C."/>
        </authorList>
    </citation>
    <scope>NUCLEOTIDE SEQUENCE</scope>
    <source>
        <strain evidence="3">CGMCC 1.12919</strain>
    </source>
</reference>
<keyword evidence="1" id="KW-0472">Membrane</keyword>
<evidence type="ECO:0000313" key="3">
    <source>
        <dbReference type="EMBL" id="GGC74111.1"/>
    </source>
</evidence>
<feature type="transmembrane region" description="Helical" evidence="1">
    <location>
        <begin position="248"/>
        <end position="266"/>
    </location>
</feature>
<keyword evidence="1" id="KW-0812">Transmembrane</keyword>
<dbReference type="AlphaFoldDB" id="A0A916UJH7"/>
<protein>
    <submittedName>
        <fullName evidence="3">Membrane protein</fullName>
    </submittedName>
</protein>
<dbReference type="Pfam" id="PF07786">
    <property type="entry name" value="HGSNAT_cat"/>
    <property type="match status" value="1"/>
</dbReference>
<dbReference type="EMBL" id="BMGG01000006">
    <property type="protein sequence ID" value="GGC74111.1"/>
    <property type="molecule type" value="Genomic_DNA"/>
</dbReference>
<dbReference type="Proteomes" id="UP000637002">
    <property type="component" value="Unassembled WGS sequence"/>
</dbReference>
<feature type="transmembrane region" description="Helical" evidence="1">
    <location>
        <begin position="158"/>
        <end position="178"/>
    </location>
</feature>
<accession>A0A916UJH7</accession>
<name>A0A916UJH7_9HYPH</name>
<comment type="caution">
    <text evidence="3">The sequence shown here is derived from an EMBL/GenBank/DDBJ whole genome shotgun (WGS) entry which is preliminary data.</text>
</comment>
<keyword evidence="4" id="KW-1185">Reference proteome</keyword>
<feature type="domain" description="Heparan-alpha-glucosaminide N-acetyltransferase catalytic" evidence="2">
    <location>
        <begin position="20"/>
        <end position="255"/>
    </location>
</feature>
<evidence type="ECO:0000259" key="2">
    <source>
        <dbReference type="Pfam" id="PF07786"/>
    </source>
</evidence>
<feature type="transmembrane region" description="Helical" evidence="1">
    <location>
        <begin position="106"/>
        <end position="126"/>
    </location>
</feature>
<organism evidence="3 4">
    <name type="scientific">Chelatococcus reniformis</name>
    <dbReference type="NCBI Taxonomy" id="1494448"/>
    <lineage>
        <taxon>Bacteria</taxon>
        <taxon>Pseudomonadati</taxon>
        <taxon>Pseudomonadota</taxon>
        <taxon>Alphaproteobacteria</taxon>
        <taxon>Hyphomicrobiales</taxon>
        <taxon>Chelatococcaceae</taxon>
        <taxon>Chelatococcus</taxon>
    </lineage>
</organism>
<evidence type="ECO:0000256" key="1">
    <source>
        <dbReference type="SAM" id="Phobius"/>
    </source>
</evidence>
<evidence type="ECO:0000313" key="4">
    <source>
        <dbReference type="Proteomes" id="UP000637002"/>
    </source>
</evidence>